<organism evidence="2 3">
    <name type="scientific">Pleurodeles waltl</name>
    <name type="common">Iberian ribbed newt</name>
    <dbReference type="NCBI Taxonomy" id="8319"/>
    <lineage>
        <taxon>Eukaryota</taxon>
        <taxon>Metazoa</taxon>
        <taxon>Chordata</taxon>
        <taxon>Craniata</taxon>
        <taxon>Vertebrata</taxon>
        <taxon>Euteleostomi</taxon>
        <taxon>Amphibia</taxon>
        <taxon>Batrachia</taxon>
        <taxon>Caudata</taxon>
        <taxon>Salamandroidea</taxon>
        <taxon>Salamandridae</taxon>
        <taxon>Pleurodelinae</taxon>
        <taxon>Pleurodeles</taxon>
    </lineage>
</organism>
<gene>
    <name evidence="2" type="ORF">NDU88_001115</name>
</gene>
<dbReference type="EMBL" id="JANPWB010000002">
    <property type="protein sequence ID" value="KAJ1205687.1"/>
    <property type="molecule type" value="Genomic_DNA"/>
</dbReference>
<dbReference type="Proteomes" id="UP001066276">
    <property type="component" value="Chromosome 1_2"/>
</dbReference>
<feature type="region of interest" description="Disordered" evidence="1">
    <location>
        <begin position="1"/>
        <end position="26"/>
    </location>
</feature>
<evidence type="ECO:0000313" key="3">
    <source>
        <dbReference type="Proteomes" id="UP001066276"/>
    </source>
</evidence>
<proteinExistence type="predicted"/>
<reference evidence="2" key="1">
    <citation type="journal article" date="2022" name="bioRxiv">
        <title>Sequencing and chromosome-scale assembly of the giantPleurodeles waltlgenome.</title>
        <authorList>
            <person name="Brown T."/>
            <person name="Elewa A."/>
            <person name="Iarovenko S."/>
            <person name="Subramanian E."/>
            <person name="Araus A.J."/>
            <person name="Petzold A."/>
            <person name="Susuki M."/>
            <person name="Suzuki K.-i.T."/>
            <person name="Hayashi T."/>
            <person name="Toyoda A."/>
            <person name="Oliveira C."/>
            <person name="Osipova E."/>
            <person name="Leigh N.D."/>
            <person name="Simon A."/>
            <person name="Yun M.H."/>
        </authorList>
    </citation>
    <scope>NUCLEOTIDE SEQUENCE</scope>
    <source>
        <strain evidence="2">20211129_DDA</strain>
        <tissue evidence="2">Liver</tissue>
    </source>
</reference>
<dbReference type="AlphaFoldDB" id="A0AAV7VW00"/>
<protein>
    <submittedName>
        <fullName evidence="2">Uncharacterized protein</fullName>
    </submittedName>
</protein>
<accession>A0AAV7VW00</accession>
<evidence type="ECO:0000256" key="1">
    <source>
        <dbReference type="SAM" id="MobiDB-lite"/>
    </source>
</evidence>
<sequence length="70" mass="7842">MVVNTTQRPPCDSPGPRRTHTPPAQRDQIQTAAYFRKTDRLPSQAANLRYRGLHTADSKGGAVRVARRSR</sequence>
<evidence type="ECO:0000313" key="2">
    <source>
        <dbReference type="EMBL" id="KAJ1205687.1"/>
    </source>
</evidence>
<name>A0AAV7VW00_PLEWA</name>
<comment type="caution">
    <text evidence="2">The sequence shown here is derived from an EMBL/GenBank/DDBJ whole genome shotgun (WGS) entry which is preliminary data.</text>
</comment>
<keyword evidence="3" id="KW-1185">Reference proteome</keyword>